<keyword evidence="8" id="KW-1185">Reference proteome</keyword>
<keyword evidence="6" id="KW-0460">Magnesium</keyword>
<keyword evidence="3 6" id="KW-0540">Nuclease</keyword>
<feature type="binding site" evidence="6">
    <location>
        <position position="110"/>
    </location>
    <ligand>
        <name>Mg(2+)</name>
        <dbReference type="ChEBI" id="CHEBI:18420"/>
    </ligand>
</feature>
<evidence type="ECO:0000313" key="7">
    <source>
        <dbReference type="EMBL" id="MFC4057045.1"/>
    </source>
</evidence>
<evidence type="ECO:0000256" key="5">
    <source>
        <dbReference type="ARBA" id="ARBA00022801"/>
    </source>
</evidence>
<dbReference type="CDD" id="cd06559">
    <property type="entry name" value="Endonuclease_V"/>
    <property type="match status" value="1"/>
</dbReference>
<proteinExistence type="inferred from homology"/>
<dbReference type="PANTHER" id="PTHR28511">
    <property type="entry name" value="ENDONUCLEASE V"/>
    <property type="match status" value="1"/>
</dbReference>
<evidence type="ECO:0000256" key="2">
    <source>
        <dbReference type="ARBA" id="ARBA00022490"/>
    </source>
</evidence>
<reference evidence="8" key="1">
    <citation type="journal article" date="2019" name="Int. J. Syst. Evol. Microbiol.">
        <title>The Global Catalogue of Microorganisms (GCM) 10K type strain sequencing project: providing services to taxonomists for standard genome sequencing and annotation.</title>
        <authorList>
            <consortium name="The Broad Institute Genomics Platform"/>
            <consortium name="The Broad Institute Genome Sequencing Center for Infectious Disease"/>
            <person name="Wu L."/>
            <person name="Ma J."/>
        </authorList>
    </citation>
    <scope>NUCLEOTIDE SEQUENCE [LARGE SCALE GENOMIC DNA]</scope>
    <source>
        <strain evidence="8">TBRC 4489</strain>
    </source>
</reference>
<accession>A0ABV8I527</accession>
<organism evidence="7 8">
    <name type="scientific">Planomonospora corallina</name>
    <dbReference type="NCBI Taxonomy" id="1806052"/>
    <lineage>
        <taxon>Bacteria</taxon>
        <taxon>Bacillati</taxon>
        <taxon>Actinomycetota</taxon>
        <taxon>Actinomycetes</taxon>
        <taxon>Streptosporangiales</taxon>
        <taxon>Streptosporangiaceae</taxon>
        <taxon>Planomonospora</taxon>
    </lineage>
</organism>
<comment type="caution">
    <text evidence="7">The sequence shown here is derived from an EMBL/GenBank/DDBJ whole genome shotgun (WGS) entry which is preliminary data.</text>
</comment>
<dbReference type="RefSeq" id="WP_377285004.1">
    <property type="nucleotide sequence ID" value="NZ_JBHSBM010000007.1"/>
</dbReference>
<dbReference type="HAMAP" id="MF_00801">
    <property type="entry name" value="Endonuclease_5"/>
    <property type="match status" value="1"/>
</dbReference>
<feature type="binding site" evidence="6">
    <location>
        <position position="44"/>
    </location>
    <ligand>
        <name>Mg(2+)</name>
        <dbReference type="ChEBI" id="CHEBI:18420"/>
    </ligand>
</feature>
<evidence type="ECO:0000313" key="8">
    <source>
        <dbReference type="Proteomes" id="UP001595850"/>
    </source>
</evidence>
<feature type="site" description="Interaction with target DNA" evidence="6">
    <location>
        <position position="80"/>
    </location>
</feature>
<dbReference type="PANTHER" id="PTHR28511:SF1">
    <property type="entry name" value="ENDONUCLEASE V"/>
    <property type="match status" value="1"/>
</dbReference>
<keyword evidence="6" id="KW-0234">DNA repair</keyword>
<evidence type="ECO:0000256" key="1">
    <source>
        <dbReference type="ARBA" id="ARBA00004496"/>
    </source>
</evidence>
<sequence>MKIELSHPWPETAAEAEAVQDALRAGLDLAGPGPSDPATVAGVDVAYAGERLAAAVVVLDTATHRVVEQVAVAGRTAFEYVPGLLAFRELPSLVEALERLTSVPDLIVCDGYGLAHPRRFGLACHLGVLTGLPTVGVGKTAFVGSYREPGPRRGSWSELMLDGEVVGRVLRTQDGVKPVFVSPGHRVDLDTACRHVLGLSPRYRLPETTRAADRLSRAALRAAAD</sequence>
<name>A0ABV8I527_9ACTN</name>
<comment type="subcellular location">
    <subcellularLocation>
        <location evidence="1 6">Cytoplasm</location>
    </subcellularLocation>
</comment>
<comment type="catalytic activity">
    <reaction evidence="6">
        <text>Endonucleolytic cleavage at apurinic or apyrimidinic sites to products with a 5'-phosphate.</text>
        <dbReference type="EC" id="3.1.21.7"/>
    </reaction>
</comment>
<dbReference type="Pfam" id="PF04493">
    <property type="entry name" value="Endonuclease_5"/>
    <property type="match status" value="1"/>
</dbReference>
<dbReference type="GO" id="GO:0004519">
    <property type="term" value="F:endonuclease activity"/>
    <property type="evidence" value="ECO:0007669"/>
    <property type="project" value="UniProtKB-KW"/>
</dbReference>
<comment type="function">
    <text evidence="6">DNA repair enzyme involved in the repair of deaminated bases. Selectively cleaves double-stranded DNA at the second phosphodiester bond 3' to a deoxyinosine leaving behind the intact lesion on the nicked DNA.</text>
</comment>
<dbReference type="Gene3D" id="3.30.2170.10">
    <property type="entry name" value="archaeoglobus fulgidus dsm 4304 superfamily"/>
    <property type="match status" value="1"/>
</dbReference>
<protein>
    <recommendedName>
        <fullName evidence="6">Endonuclease V</fullName>
        <ecNumber evidence="6">3.1.21.7</ecNumber>
    </recommendedName>
    <alternativeName>
        <fullName evidence="6">Deoxyinosine 3'endonuclease</fullName>
    </alternativeName>
    <alternativeName>
        <fullName evidence="6">Deoxyribonuclease V</fullName>
        <shortName evidence="6">DNase V</shortName>
    </alternativeName>
</protein>
<keyword evidence="4 6" id="KW-0255">Endonuclease</keyword>
<evidence type="ECO:0000256" key="4">
    <source>
        <dbReference type="ARBA" id="ARBA00022759"/>
    </source>
</evidence>
<keyword evidence="2 6" id="KW-0963">Cytoplasm</keyword>
<keyword evidence="6" id="KW-0479">Metal-binding</keyword>
<dbReference type="EMBL" id="JBHSBM010000007">
    <property type="protein sequence ID" value="MFC4057045.1"/>
    <property type="molecule type" value="Genomic_DNA"/>
</dbReference>
<keyword evidence="6" id="KW-0227">DNA damage</keyword>
<evidence type="ECO:0000256" key="6">
    <source>
        <dbReference type="HAMAP-Rule" id="MF_00801"/>
    </source>
</evidence>
<keyword evidence="5 6" id="KW-0378">Hydrolase</keyword>
<dbReference type="Proteomes" id="UP001595850">
    <property type="component" value="Unassembled WGS sequence"/>
</dbReference>
<evidence type="ECO:0000256" key="3">
    <source>
        <dbReference type="ARBA" id="ARBA00022722"/>
    </source>
</evidence>
<dbReference type="EC" id="3.1.21.7" evidence="6"/>
<comment type="cofactor">
    <cofactor evidence="6">
        <name>Mg(2+)</name>
        <dbReference type="ChEBI" id="CHEBI:18420"/>
    </cofactor>
</comment>
<gene>
    <name evidence="6" type="primary">nfi</name>
    <name evidence="7" type="ORF">ACFOWE_01980</name>
</gene>
<comment type="similarity">
    <text evidence="6">Belongs to the endonuclease V family.</text>
</comment>
<dbReference type="InterPro" id="IPR007581">
    <property type="entry name" value="Endonuclease-V"/>
</dbReference>